<evidence type="ECO:0000313" key="5">
    <source>
        <dbReference type="EMBL" id="PKD30539.1"/>
    </source>
</evidence>
<dbReference type="AlphaFoldDB" id="A0A2N0UU97"/>
<protein>
    <submittedName>
        <fullName evidence="5">L-glutamyl-[BtrI acyl-carrier protein] decarboxylase</fullName>
        <ecNumber evidence="5">4.1.1.95</ecNumber>
    </submittedName>
</protein>
<dbReference type="EC" id="4.1.1.95" evidence="5"/>
<dbReference type="PANTHER" id="PTHR43727">
    <property type="entry name" value="DIAMINOPIMELATE DECARBOXYLASE"/>
    <property type="match status" value="1"/>
</dbReference>
<evidence type="ECO:0000259" key="3">
    <source>
        <dbReference type="Pfam" id="PF00278"/>
    </source>
</evidence>
<evidence type="ECO:0000256" key="2">
    <source>
        <dbReference type="ARBA" id="ARBA00022898"/>
    </source>
</evidence>
<keyword evidence="6" id="KW-1185">Reference proteome</keyword>
<feature type="domain" description="Orn/DAP/Arg decarboxylase 2 N-terminal" evidence="4">
    <location>
        <begin position="19"/>
        <end position="250"/>
    </location>
</feature>
<keyword evidence="5" id="KW-0456">Lyase</keyword>
<evidence type="ECO:0000313" key="6">
    <source>
        <dbReference type="Proteomes" id="UP000233425"/>
    </source>
</evidence>
<dbReference type="InterPro" id="IPR022644">
    <property type="entry name" value="De-COase2_N"/>
</dbReference>
<organism evidence="5 6">
    <name type="scientific">Ruminococcus bromii</name>
    <dbReference type="NCBI Taxonomy" id="40518"/>
    <lineage>
        <taxon>Bacteria</taxon>
        <taxon>Bacillati</taxon>
        <taxon>Bacillota</taxon>
        <taxon>Clostridia</taxon>
        <taxon>Eubacteriales</taxon>
        <taxon>Oscillospiraceae</taxon>
        <taxon>Ruminococcus</taxon>
    </lineage>
</organism>
<dbReference type="PANTHER" id="PTHR43727:SF2">
    <property type="entry name" value="GROUP IV DECARBOXYLASE"/>
    <property type="match status" value="1"/>
</dbReference>
<dbReference type="Gene3D" id="3.20.20.10">
    <property type="entry name" value="Alanine racemase"/>
    <property type="match status" value="1"/>
</dbReference>
<dbReference type="Pfam" id="PF02784">
    <property type="entry name" value="Orn_Arg_deC_N"/>
    <property type="match status" value="1"/>
</dbReference>
<dbReference type="SUPFAM" id="SSF50621">
    <property type="entry name" value="Alanine racemase C-terminal domain-like"/>
    <property type="match status" value="1"/>
</dbReference>
<feature type="domain" description="Orn/DAP/Arg decarboxylase 2 C-terminal" evidence="3">
    <location>
        <begin position="13"/>
        <end position="342"/>
    </location>
</feature>
<dbReference type="GO" id="GO:0008836">
    <property type="term" value="F:diaminopimelate decarboxylase activity"/>
    <property type="evidence" value="ECO:0007669"/>
    <property type="project" value="TreeGrafter"/>
</dbReference>
<dbReference type="Pfam" id="PF00278">
    <property type="entry name" value="Orn_DAP_Arg_deC"/>
    <property type="match status" value="1"/>
</dbReference>
<dbReference type="InterPro" id="IPR009006">
    <property type="entry name" value="Ala_racemase/Decarboxylase_C"/>
</dbReference>
<accession>A0A2N0UU97</accession>
<gene>
    <name evidence="5" type="primary">btrK</name>
    <name evidence="5" type="ORF">RBATCC27255_00985</name>
</gene>
<proteinExistence type="predicted"/>
<keyword evidence="2" id="KW-0663">Pyridoxal phosphate</keyword>
<sequence length="392" mass="44738">MNEILKQNKTAFYVFDVKTLKDRVAYLRKMLPENVAVCYAIKANTFITAELENDVDRFEICSPGEAEICDLLDIPDEMMVISGVYKTPEVMENMVANGKCDRIFTVESLTQFNLFKELSEKYKKKISLLLRLTNGSQFGINSDEIEEIISKRNEFEYLDILGIQFFSGTQKTSLKKLKREIDKLDNLLILLKEKYDYTAEELEYGTGFPAAYFKEDNINEDELIGGFAQLLNEMTSKPKITLELGRSIAAACGKYYTHIVDKKCNKGENYLLVDGGMNHIVYYGQHMAMKQPYLSVCGKETEPCTESWNICGSLCSMNDIIAKQISLPDIEIGDVICFENTGAYCMTEGISLFLSRDIPSVYIKKEDGTYLCVRDSFETFNLNKPNYRKETN</sequence>
<comment type="caution">
    <text evidence="5">The sequence shown here is derived from an EMBL/GenBank/DDBJ whole genome shotgun (WGS) entry which is preliminary data.</text>
</comment>
<dbReference type="Proteomes" id="UP000233425">
    <property type="component" value="Unassembled WGS sequence"/>
</dbReference>
<name>A0A2N0UU97_9FIRM</name>
<evidence type="ECO:0000259" key="4">
    <source>
        <dbReference type="Pfam" id="PF02784"/>
    </source>
</evidence>
<dbReference type="GO" id="GO:0009089">
    <property type="term" value="P:lysine biosynthetic process via diaminopimelate"/>
    <property type="evidence" value="ECO:0007669"/>
    <property type="project" value="TreeGrafter"/>
</dbReference>
<comment type="cofactor">
    <cofactor evidence="1">
        <name>pyridoxal 5'-phosphate</name>
        <dbReference type="ChEBI" id="CHEBI:597326"/>
    </cofactor>
</comment>
<dbReference type="Gene3D" id="2.40.37.10">
    <property type="entry name" value="Lyase, Ornithine Decarboxylase, Chain A, domain 1"/>
    <property type="match status" value="1"/>
</dbReference>
<evidence type="ECO:0000256" key="1">
    <source>
        <dbReference type="ARBA" id="ARBA00001933"/>
    </source>
</evidence>
<dbReference type="SUPFAM" id="SSF51419">
    <property type="entry name" value="PLP-binding barrel"/>
    <property type="match status" value="1"/>
</dbReference>
<dbReference type="InterPro" id="IPR029066">
    <property type="entry name" value="PLP-binding_barrel"/>
</dbReference>
<dbReference type="InterPro" id="IPR022643">
    <property type="entry name" value="De-COase2_C"/>
</dbReference>
<dbReference type="EMBL" id="NNSR01000046">
    <property type="protein sequence ID" value="PKD30539.1"/>
    <property type="molecule type" value="Genomic_DNA"/>
</dbReference>
<reference evidence="5" key="1">
    <citation type="journal article" date="2018" name="Environ. Microbiol.">
        <title>Sporulation capability and amylosome conservation among diverse human colonic and rumen isolates of the keystone starch-degrader Ruminococcus bromii.</title>
        <authorList>
            <person name="Mukhopadhya I."/>
            <person name="Morais S."/>
            <person name="Laverde-Gomez J."/>
            <person name="Sheridan P.O."/>
            <person name="Walker A.W."/>
            <person name="Kelly W."/>
            <person name="Klieve A.V."/>
            <person name="Ouwerkerk D."/>
            <person name="Duncan S.H."/>
            <person name="Louis P."/>
            <person name="Koropatkin N."/>
            <person name="Cockburn D."/>
            <person name="Kibler R."/>
            <person name="Cooper P.J."/>
            <person name="Sandoval C."/>
            <person name="Crost E."/>
            <person name="Juge N."/>
            <person name="Bayer E.A."/>
            <person name="Flint H.J."/>
        </authorList>
    </citation>
    <scope>NUCLEOTIDE SEQUENCE [LARGE SCALE GENOMIC DNA]</scope>
    <source>
        <strain evidence="5">ATCC 27255</strain>
    </source>
</reference>
<dbReference type="RefSeq" id="WP_101029007.1">
    <property type="nucleotide sequence ID" value="NZ_CABMMZ010000046.1"/>
</dbReference>